<proteinExistence type="predicted"/>
<comment type="caution">
    <text evidence="2">The sequence shown here is derived from an EMBL/GenBank/DDBJ whole genome shotgun (WGS) entry which is preliminary data.</text>
</comment>
<feature type="region of interest" description="Disordered" evidence="1">
    <location>
        <begin position="315"/>
        <end position="374"/>
    </location>
</feature>
<dbReference type="AlphaFoldDB" id="A0AAD5SAI4"/>
<feature type="compositionally biased region" description="Polar residues" evidence="1">
    <location>
        <begin position="258"/>
        <end position="268"/>
    </location>
</feature>
<feature type="compositionally biased region" description="Low complexity" evidence="1">
    <location>
        <begin position="518"/>
        <end position="529"/>
    </location>
</feature>
<feature type="compositionally biased region" description="Basic residues" evidence="1">
    <location>
        <begin position="450"/>
        <end position="468"/>
    </location>
</feature>
<keyword evidence="3" id="KW-1185">Reference proteome</keyword>
<feature type="compositionally biased region" description="Low complexity" evidence="1">
    <location>
        <begin position="537"/>
        <end position="548"/>
    </location>
</feature>
<organism evidence="2 3">
    <name type="scientific">Rhizophlyctis rosea</name>
    <dbReference type="NCBI Taxonomy" id="64517"/>
    <lineage>
        <taxon>Eukaryota</taxon>
        <taxon>Fungi</taxon>
        <taxon>Fungi incertae sedis</taxon>
        <taxon>Chytridiomycota</taxon>
        <taxon>Chytridiomycota incertae sedis</taxon>
        <taxon>Chytridiomycetes</taxon>
        <taxon>Rhizophlyctidales</taxon>
        <taxon>Rhizophlyctidaceae</taxon>
        <taxon>Rhizophlyctis</taxon>
    </lineage>
</organism>
<feature type="compositionally biased region" description="Low complexity" evidence="1">
    <location>
        <begin position="730"/>
        <end position="746"/>
    </location>
</feature>
<evidence type="ECO:0000313" key="2">
    <source>
        <dbReference type="EMBL" id="KAJ3050693.1"/>
    </source>
</evidence>
<dbReference type="Proteomes" id="UP001212841">
    <property type="component" value="Unassembled WGS sequence"/>
</dbReference>
<protein>
    <submittedName>
        <fullName evidence="2">Uncharacterized protein</fullName>
    </submittedName>
</protein>
<feature type="compositionally biased region" description="Polar residues" evidence="1">
    <location>
        <begin position="333"/>
        <end position="344"/>
    </location>
</feature>
<feature type="compositionally biased region" description="Polar residues" evidence="1">
    <location>
        <begin position="702"/>
        <end position="713"/>
    </location>
</feature>
<feature type="compositionally biased region" description="Low complexity" evidence="1">
    <location>
        <begin position="218"/>
        <end position="232"/>
    </location>
</feature>
<name>A0AAD5SAI4_9FUNG</name>
<evidence type="ECO:0000313" key="3">
    <source>
        <dbReference type="Proteomes" id="UP001212841"/>
    </source>
</evidence>
<sequence>MSVQVAPARGHDLHTPSTDPILGPAPAPTPTSTSTSTTDQQPSTESSSPSRSSKTRNRHFHLRIALRTARANSLPGYDGDARVEWGVGIDATSVEQARRRTRRALDVLKKFWNDVEYGVDGLRWEDFKAVVIHPDEEGNSTDQKGKRAAIDLSELANVTGKASGRNEVQGEADIDVLLRRLTSSPSALSGFLADVRDWDAYRLMMRRHNRNKVRGARSDTSSSPNSSTISISAPEPNPATDRADRTTTKRDSKIEESAGSTEANGNVDSNVGAAAVAGAAAAMAAAAAWSSSTSQAGSGAATAAAVAAAAAAAAWSSKAPTTSSTETVTRTSDNTTSAKQSPVVTTTAQSSAKSSTSCQTEISPNAKSESDPATMRAEAVQLLATGAFRVVLNEKEAEWAKERTTLHSALAATEEKVARVMRAISDALKVVTPEDSLSDLGDAIHGSSRAPKRNGSGRRAPRPILKKRVSFDTETLAKERKKEKANREAGRSVEFSDDEEEDDGRKGKRASRKDGEGWDSWSSASSSGGEESDDSADTASTISTITPDNLLDRVAADPKLANQVAVWLTSQRRKKRRNSVRRTGSGSGNGSRAANGTSSKSIYPSTPAPAGGAWDVYRMNNASRPCLIGDEGVDEIKPTSADKGKAPDRPSNSDNRTPKTDSTSTRAAGDDEQPTSSPKPSSSHTPPRPDSPGFGRAAISLHPSSTPLVQISPATPPKDQTIRRRPSSFPPSTDSSASSKTADSPPRNSWNEGEVRNVDTSVDGGDVNGRSSDVMGSQDEGGGRTSSSSGRGKLEKFLGIGKVGKR</sequence>
<feature type="compositionally biased region" description="Basic and acidic residues" evidence="1">
    <location>
        <begin position="469"/>
        <end position="491"/>
    </location>
</feature>
<feature type="compositionally biased region" description="Basic residues" evidence="1">
    <location>
        <begin position="571"/>
        <end position="580"/>
    </location>
</feature>
<feature type="compositionally biased region" description="Basic and acidic residues" evidence="1">
    <location>
        <begin position="241"/>
        <end position="256"/>
    </location>
</feature>
<feature type="compositionally biased region" description="Low complexity" evidence="1">
    <location>
        <begin position="30"/>
        <end position="52"/>
    </location>
</feature>
<feature type="region of interest" description="Disordered" evidence="1">
    <location>
        <begin position="437"/>
        <end position="551"/>
    </location>
</feature>
<feature type="region of interest" description="Disordered" evidence="1">
    <location>
        <begin position="210"/>
        <end position="268"/>
    </location>
</feature>
<feature type="compositionally biased region" description="Low complexity" evidence="1">
    <location>
        <begin position="590"/>
        <end position="599"/>
    </location>
</feature>
<feature type="region of interest" description="Disordered" evidence="1">
    <location>
        <begin position="566"/>
        <end position="806"/>
    </location>
</feature>
<feature type="compositionally biased region" description="Low complexity" evidence="1">
    <location>
        <begin position="674"/>
        <end position="685"/>
    </location>
</feature>
<feature type="region of interest" description="Disordered" evidence="1">
    <location>
        <begin position="1"/>
        <end position="58"/>
    </location>
</feature>
<evidence type="ECO:0000256" key="1">
    <source>
        <dbReference type="SAM" id="MobiDB-lite"/>
    </source>
</evidence>
<accession>A0AAD5SAI4</accession>
<feature type="compositionally biased region" description="Polar residues" evidence="1">
    <location>
        <begin position="650"/>
        <end position="666"/>
    </location>
</feature>
<feature type="compositionally biased region" description="Low complexity" evidence="1">
    <location>
        <begin position="315"/>
        <end position="332"/>
    </location>
</feature>
<reference evidence="2" key="1">
    <citation type="submission" date="2020-05" db="EMBL/GenBank/DDBJ databases">
        <title>Phylogenomic resolution of chytrid fungi.</title>
        <authorList>
            <person name="Stajich J.E."/>
            <person name="Amses K."/>
            <person name="Simmons R."/>
            <person name="Seto K."/>
            <person name="Myers J."/>
            <person name="Bonds A."/>
            <person name="Quandt C.A."/>
            <person name="Barry K."/>
            <person name="Liu P."/>
            <person name="Grigoriev I."/>
            <person name="Longcore J.E."/>
            <person name="James T.Y."/>
        </authorList>
    </citation>
    <scope>NUCLEOTIDE SEQUENCE</scope>
    <source>
        <strain evidence="2">JEL0318</strain>
    </source>
</reference>
<feature type="compositionally biased region" description="Basic and acidic residues" evidence="1">
    <location>
        <begin position="634"/>
        <end position="648"/>
    </location>
</feature>
<gene>
    <name evidence="2" type="ORF">HK097_008319</name>
</gene>
<dbReference type="EMBL" id="JADGJD010000483">
    <property type="protein sequence ID" value="KAJ3050693.1"/>
    <property type="molecule type" value="Genomic_DNA"/>
</dbReference>
<feature type="compositionally biased region" description="Low complexity" evidence="1">
    <location>
        <begin position="345"/>
        <end position="360"/>
    </location>
</feature>